<evidence type="ECO:0000313" key="5">
    <source>
        <dbReference type="Proteomes" id="UP001595867"/>
    </source>
</evidence>
<reference evidence="5" key="1">
    <citation type="journal article" date="2019" name="Int. J. Syst. Evol. Microbiol.">
        <title>The Global Catalogue of Microorganisms (GCM) 10K type strain sequencing project: providing services to taxonomists for standard genome sequencing and annotation.</title>
        <authorList>
            <consortium name="The Broad Institute Genomics Platform"/>
            <consortium name="The Broad Institute Genome Sequencing Center for Infectious Disease"/>
            <person name="Wu L."/>
            <person name="Ma J."/>
        </authorList>
    </citation>
    <scope>NUCLEOTIDE SEQUENCE [LARGE SCALE GENOMIC DNA]</scope>
    <source>
        <strain evidence="5">TBRC 5832</strain>
    </source>
</reference>
<keyword evidence="5" id="KW-1185">Reference proteome</keyword>
<feature type="domain" description="STAS" evidence="3">
    <location>
        <begin position="27"/>
        <end position="117"/>
    </location>
</feature>
<evidence type="ECO:0000259" key="3">
    <source>
        <dbReference type="PROSITE" id="PS50801"/>
    </source>
</evidence>
<dbReference type="Pfam" id="PF13466">
    <property type="entry name" value="STAS_2"/>
    <property type="match status" value="1"/>
</dbReference>
<dbReference type="RefSeq" id="WP_378069224.1">
    <property type="nucleotide sequence ID" value="NZ_JBHSBL010000019.1"/>
</dbReference>
<evidence type="ECO:0000256" key="2">
    <source>
        <dbReference type="RuleBase" id="RU003749"/>
    </source>
</evidence>
<dbReference type="Proteomes" id="UP001595867">
    <property type="component" value="Unassembled WGS sequence"/>
</dbReference>
<accession>A0ABV8J109</accession>
<dbReference type="InterPro" id="IPR058548">
    <property type="entry name" value="MlaB-like_STAS"/>
</dbReference>
<evidence type="ECO:0000256" key="1">
    <source>
        <dbReference type="ARBA" id="ARBA00009013"/>
    </source>
</evidence>
<name>A0ABV8J109_9ACTN</name>
<dbReference type="SUPFAM" id="SSF52091">
    <property type="entry name" value="SpoIIaa-like"/>
    <property type="match status" value="1"/>
</dbReference>
<dbReference type="PANTHER" id="PTHR33495">
    <property type="entry name" value="ANTI-SIGMA FACTOR ANTAGONIST TM_1081-RELATED-RELATED"/>
    <property type="match status" value="1"/>
</dbReference>
<dbReference type="InterPro" id="IPR003658">
    <property type="entry name" value="Anti-sigma_ant"/>
</dbReference>
<gene>
    <name evidence="4" type="ORF">ACFO0C_25630</name>
</gene>
<sequence length="117" mass="12570">MNFAQSAHRLTLVVGEADADARVRVGLIGELDFDEADRLRDAVDGAIEQFGPAHVALDATELAFLDSAGIRALLQCRDSAEKVGATLSVEGVSPIVHQVLRVTELLEYLRVTTVVDV</sequence>
<dbReference type="InterPro" id="IPR036513">
    <property type="entry name" value="STAS_dom_sf"/>
</dbReference>
<dbReference type="InterPro" id="IPR002645">
    <property type="entry name" value="STAS_dom"/>
</dbReference>
<comment type="caution">
    <text evidence="4">The sequence shown here is derived from an EMBL/GenBank/DDBJ whole genome shotgun (WGS) entry which is preliminary data.</text>
</comment>
<evidence type="ECO:0000313" key="4">
    <source>
        <dbReference type="EMBL" id="MFC4068323.1"/>
    </source>
</evidence>
<organism evidence="4 5">
    <name type="scientific">Actinoplanes subglobosus</name>
    <dbReference type="NCBI Taxonomy" id="1547892"/>
    <lineage>
        <taxon>Bacteria</taxon>
        <taxon>Bacillati</taxon>
        <taxon>Actinomycetota</taxon>
        <taxon>Actinomycetes</taxon>
        <taxon>Micromonosporales</taxon>
        <taxon>Micromonosporaceae</taxon>
        <taxon>Actinoplanes</taxon>
    </lineage>
</organism>
<dbReference type="CDD" id="cd07043">
    <property type="entry name" value="STAS_anti-anti-sigma_factors"/>
    <property type="match status" value="1"/>
</dbReference>
<protein>
    <recommendedName>
        <fullName evidence="2">Anti-sigma factor antagonist</fullName>
    </recommendedName>
</protein>
<comment type="similarity">
    <text evidence="1 2">Belongs to the anti-sigma-factor antagonist family.</text>
</comment>
<dbReference type="NCBIfam" id="TIGR00377">
    <property type="entry name" value="ant_ant_sig"/>
    <property type="match status" value="1"/>
</dbReference>
<dbReference type="PROSITE" id="PS50801">
    <property type="entry name" value="STAS"/>
    <property type="match status" value="1"/>
</dbReference>
<dbReference type="Gene3D" id="3.30.750.24">
    <property type="entry name" value="STAS domain"/>
    <property type="match status" value="1"/>
</dbReference>
<dbReference type="EMBL" id="JBHSBL010000019">
    <property type="protein sequence ID" value="MFC4068323.1"/>
    <property type="molecule type" value="Genomic_DNA"/>
</dbReference>
<proteinExistence type="inferred from homology"/>